<dbReference type="PANTHER" id="PTHR45527">
    <property type="entry name" value="NONRIBOSOMAL PEPTIDE SYNTHETASE"/>
    <property type="match status" value="1"/>
</dbReference>
<keyword evidence="3" id="KW-1185">Reference proteome</keyword>
<evidence type="ECO:0000259" key="1">
    <source>
        <dbReference type="Pfam" id="PF00668"/>
    </source>
</evidence>
<dbReference type="AlphaFoldDB" id="A0A931B4P3"/>
<organism evidence="2 3">
    <name type="scientific">Streptacidiphilus fuscans</name>
    <dbReference type="NCBI Taxonomy" id="2789292"/>
    <lineage>
        <taxon>Bacteria</taxon>
        <taxon>Bacillati</taxon>
        <taxon>Actinomycetota</taxon>
        <taxon>Actinomycetes</taxon>
        <taxon>Kitasatosporales</taxon>
        <taxon>Streptomycetaceae</taxon>
        <taxon>Streptacidiphilus</taxon>
    </lineage>
</organism>
<dbReference type="GO" id="GO:0031177">
    <property type="term" value="F:phosphopantetheine binding"/>
    <property type="evidence" value="ECO:0007669"/>
    <property type="project" value="TreeGrafter"/>
</dbReference>
<sequence length="498" mass="54121">MTRAQQEHEAVELLGRLRLADVRMSVTAAGLGYDAPAGVVDDALLAEMARHKAALTALVAEGGPVEASGPVAWGQRRSIGRLEATSEPASFNIAMALSITGDLDVPALRRALTLLTARHAGLRTRLARHGGHLVQEVLATDRIPLPITDLTGVAPEERDAAVDAWRREGARVPFPLGEGPLLRAALAEIGPRDWDLLILVQHTVSDAWSNSTMLRDLNELYRGGVLYPPQADLLGFARWESERYQGPRLSALRAWWTDLLADAPLTLPLPADRPRPPQLSGRGGLHEFLVPAWLADQVRAFADTAGATEFAVLFAAFLEWLGDLTGQDDLTVPVNYANRPRSEYEDVVGFFVDNVAVRIELDDAEPFEALVRRVGAALFENVDRFVPFGMLTEMLREAGNEGVAVFPQVPFVVLNTPPMDPALGDLDVTLTLVPTGGAKMEFSFILEPEDGGWHGFIPYQSDMFDAGTLADWCAGYVDLLERRTAEDTAGRTAGEAGR</sequence>
<protein>
    <recommendedName>
        <fullName evidence="1">Condensation domain-containing protein</fullName>
    </recommendedName>
</protein>
<dbReference type="InterPro" id="IPR001242">
    <property type="entry name" value="Condensation_dom"/>
</dbReference>
<dbReference type="Proteomes" id="UP000657385">
    <property type="component" value="Unassembled WGS sequence"/>
</dbReference>
<dbReference type="Pfam" id="PF00668">
    <property type="entry name" value="Condensation"/>
    <property type="match status" value="1"/>
</dbReference>
<dbReference type="Gene3D" id="1.10.10.1830">
    <property type="entry name" value="Non-ribosomal peptide synthase, adenylation domain"/>
    <property type="match status" value="1"/>
</dbReference>
<proteinExistence type="predicted"/>
<evidence type="ECO:0000313" key="2">
    <source>
        <dbReference type="EMBL" id="MBF9070151.1"/>
    </source>
</evidence>
<comment type="caution">
    <text evidence="2">The sequence shown here is derived from an EMBL/GenBank/DDBJ whole genome shotgun (WGS) entry which is preliminary data.</text>
</comment>
<accession>A0A931B4P3</accession>
<name>A0A931B4P3_9ACTN</name>
<dbReference type="InterPro" id="IPR023213">
    <property type="entry name" value="CAT-like_dom_sf"/>
</dbReference>
<dbReference type="PANTHER" id="PTHR45527:SF1">
    <property type="entry name" value="FATTY ACID SYNTHASE"/>
    <property type="match status" value="1"/>
</dbReference>
<dbReference type="GO" id="GO:0003824">
    <property type="term" value="F:catalytic activity"/>
    <property type="evidence" value="ECO:0007669"/>
    <property type="project" value="InterPro"/>
</dbReference>
<dbReference type="GO" id="GO:0008610">
    <property type="term" value="P:lipid biosynthetic process"/>
    <property type="evidence" value="ECO:0007669"/>
    <property type="project" value="UniProtKB-ARBA"/>
</dbReference>
<reference evidence="2" key="1">
    <citation type="submission" date="2020-11" db="EMBL/GenBank/DDBJ databases">
        <title>Isolation and identification of active actinomycetes.</title>
        <authorList>
            <person name="Yu B."/>
        </authorList>
    </citation>
    <scope>NUCLEOTIDE SEQUENCE</scope>
    <source>
        <strain evidence="2">NEAU-YB345</strain>
    </source>
</reference>
<dbReference type="RefSeq" id="WP_196195300.1">
    <property type="nucleotide sequence ID" value="NZ_JADPRT010000007.1"/>
</dbReference>
<dbReference type="InterPro" id="IPR044894">
    <property type="entry name" value="TubC_N_sf"/>
</dbReference>
<dbReference type="EMBL" id="JADPRT010000007">
    <property type="protein sequence ID" value="MBF9070151.1"/>
    <property type="molecule type" value="Genomic_DNA"/>
</dbReference>
<evidence type="ECO:0000313" key="3">
    <source>
        <dbReference type="Proteomes" id="UP000657385"/>
    </source>
</evidence>
<dbReference type="Gene3D" id="3.30.559.10">
    <property type="entry name" value="Chloramphenicol acetyltransferase-like domain"/>
    <property type="match status" value="1"/>
</dbReference>
<dbReference type="Gene3D" id="3.30.559.30">
    <property type="entry name" value="Nonribosomal peptide synthetase, condensation domain"/>
    <property type="match status" value="1"/>
</dbReference>
<dbReference type="GO" id="GO:0005737">
    <property type="term" value="C:cytoplasm"/>
    <property type="evidence" value="ECO:0007669"/>
    <property type="project" value="TreeGrafter"/>
</dbReference>
<dbReference type="CDD" id="cd19531">
    <property type="entry name" value="LCL_NRPS-like"/>
    <property type="match status" value="1"/>
</dbReference>
<feature type="domain" description="Condensation" evidence="1">
    <location>
        <begin position="86"/>
        <end position="482"/>
    </location>
</feature>
<dbReference type="GO" id="GO:0043041">
    <property type="term" value="P:amino acid activation for nonribosomal peptide biosynthetic process"/>
    <property type="evidence" value="ECO:0007669"/>
    <property type="project" value="TreeGrafter"/>
</dbReference>
<dbReference type="SUPFAM" id="SSF52777">
    <property type="entry name" value="CoA-dependent acyltransferases"/>
    <property type="match status" value="2"/>
</dbReference>
<gene>
    <name evidence="2" type="ORF">I2501_19175</name>
</gene>
<dbReference type="GO" id="GO:0044550">
    <property type="term" value="P:secondary metabolite biosynthetic process"/>
    <property type="evidence" value="ECO:0007669"/>
    <property type="project" value="TreeGrafter"/>
</dbReference>